<dbReference type="EMBL" id="CP120682">
    <property type="protein sequence ID" value="WKN37848.1"/>
    <property type="molecule type" value="Genomic_DNA"/>
</dbReference>
<evidence type="ECO:0000256" key="1">
    <source>
        <dbReference type="ARBA" id="ARBA00005953"/>
    </source>
</evidence>
<comment type="similarity">
    <text evidence="1">Belongs to the 4-hydroxybenzoyl-CoA thioesterase family.</text>
</comment>
<sequence length="143" mass="16384">MISPDDINKYRFQHVIQVRYSDMDMLGHANNAIYLTYLELARVEYYKQVNRQDWKTIAMVLAHAEMDFKVPVTPGVTPVVRMRTTRLGKSSMTIENMITDEAGEQLFFSASTVMVAVNPQTGRPVVIPENEKQKVIDYEPALD</sequence>
<dbReference type="GO" id="GO:0047617">
    <property type="term" value="F:fatty acyl-CoA hydrolase activity"/>
    <property type="evidence" value="ECO:0007669"/>
    <property type="project" value="TreeGrafter"/>
</dbReference>
<dbReference type="Gene3D" id="3.10.129.10">
    <property type="entry name" value="Hotdog Thioesterase"/>
    <property type="match status" value="1"/>
</dbReference>
<protein>
    <submittedName>
        <fullName evidence="3">Thioesterase family protein</fullName>
    </submittedName>
</protein>
<dbReference type="InterPro" id="IPR029069">
    <property type="entry name" value="HotDog_dom_sf"/>
</dbReference>
<dbReference type="SUPFAM" id="SSF54637">
    <property type="entry name" value="Thioesterase/thiol ester dehydrase-isomerase"/>
    <property type="match status" value="1"/>
</dbReference>
<accession>A0AA49GQV1</accession>
<evidence type="ECO:0000256" key="2">
    <source>
        <dbReference type="ARBA" id="ARBA00022801"/>
    </source>
</evidence>
<gene>
    <name evidence="3" type="ORF">K4G66_03885</name>
</gene>
<organism evidence="3">
    <name type="scientific">Roseihalotalea indica</name>
    <dbReference type="NCBI Taxonomy" id="2867963"/>
    <lineage>
        <taxon>Bacteria</taxon>
        <taxon>Pseudomonadati</taxon>
        <taxon>Bacteroidota</taxon>
        <taxon>Cytophagia</taxon>
        <taxon>Cytophagales</taxon>
        <taxon>Catalimonadaceae</taxon>
        <taxon>Roseihalotalea</taxon>
    </lineage>
</organism>
<dbReference type="CDD" id="cd00586">
    <property type="entry name" value="4HBT"/>
    <property type="match status" value="1"/>
</dbReference>
<proteinExistence type="inferred from homology"/>
<dbReference type="InterPro" id="IPR050563">
    <property type="entry name" value="4-hydroxybenzoyl-CoA_TE"/>
</dbReference>
<evidence type="ECO:0000313" key="3">
    <source>
        <dbReference type="EMBL" id="WKN37848.1"/>
    </source>
</evidence>
<name>A0AA49GQV1_9BACT</name>
<reference evidence="3" key="1">
    <citation type="journal article" date="2023" name="Comput. Struct. Biotechnol. J.">
        <title>Discovery of a novel marine Bacteroidetes with a rich repertoire of carbohydrate-active enzymes.</title>
        <authorList>
            <person name="Chen B."/>
            <person name="Liu G."/>
            <person name="Chen Q."/>
            <person name="Wang H."/>
            <person name="Liu L."/>
            <person name="Tang K."/>
        </authorList>
    </citation>
    <scope>NUCLEOTIDE SEQUENCE</scope>
    <source>
        <strain evidence="3">TK19036</strain>
    </source>
</reference>
<dbReference type="PANTHER" id="PTHR31793">
    <property type="entry name" value="4-HYDROXYBENZOYL-COA THIOESTERASE FAMILY MEMBER"/>
    <property type="match status" value="1"/>
</dbReference>
<dbReference type="AlphaFoldDB" id="A0AA49GQV1"/>
<dbReference type="Pfam" id="PF13279">
    <property type="entry name" value="4HBT_2"/>
    <property type="match status" value="1"/>
</dbReference>
<dbReference type="PANTHER" id="PTHR31793:SF27">
    <property type="entry name" value="NOVEL THIOESTERASE SUPERFAMILY DOMAIN AND SAPOSIN A-TYPE DOMAIN CONTAINING PROTEIN (0610012H03RIK)"/>
    <property type="match status" value="1"/>
</dbReference>
<keyword evidence="2" id="KW-0378">Hydrolase</keyword>
<reference evidence="3" key="2">
    <citation type="journal article" date="2024" name="Antonie Van Leeuwenhoek">
        <title>Roseihalotalea indica gen. nov., sp. nov., a halophilic Bacteroidetes from mesopelagic Southwest Indian Ocean with higher carbohydrate metabolic potential.</title>
        <authorList>
            <person name="Chen B."/>
            <person name="Zhang M."/>
            <person name="Lin D."/>
            <person name="Ye J."/>
            <person name="Tang K."/>
        </authorList>
    </citation>
    <scope>NUCLEOTIDE SEQUENCE</scope>
    <source>
        <strain evidence="3">TK19036</strain>
    </source>
</reference>